<dbReference type="InterPro" id="IPR025315">
    <property type="entry name" value="DUF4220"/>
</dbReference>
<dbReference type="Proteomes" id="UP000011116">
    <property type="component" value="Chromosome 6H"/>
</dbReference>
<keyword evidence="2" id="KW-0812">Transmembrane</keyword>
<protein>
    <recommendedName>
        <fullName evidence="3">DUF4220 domain-containing protein</fullName>
    </recommendedName>
</protein>
<dbReference type="PANTHER" id="PTHR31325">
    <property type="entry name" value="OS01G0798800 PROTEIN-RELATED"/>
    <property type="match status" value="1"/>
</dbReference>
<reference evidence="4" key="2">
    <citation type="submission" date="2020-10" db="EMBL/GenBank/DDBJ databases">
        <authorList>
            <person name="Scholz U."/>
            <person name="Mascher M."/>
            <person name="Fiebig A."/>
        </authorList>
    </citation>
    <scope>NUCLEOTIDE SEQUENCE [LARGE SCALE GENOMIC DNA]</scope>
    <source>
        <strain evidence="4">cv. Morex</strain>
    </source>
</reference>
<accession>A0A8I6YG28</accession>
<keyword evidence="2" id="KW-0472">Membrane</keyword>
<dbReference type="Gramene" id="HORVU.MOREX.r2.6HG0452400.1">
    <property type="protein sequence ID" value="HORVU.MOREX.r2.6HG0452400.1"/>
    <property type="gene ID" value="HORVU.MOREX.r2.6HG0452400"/>
</dbReference>
<evidence type="ECO:0000313" key="5">
    <source>
        <dbReference type="Proteomes" id="UP000011116"/>
    </source>
</evidence>
<dbReference type="EnsemblPlants" id="HORVU.MOREX.r3.6HG0543900.1">
    <property type="protein sequence ID" value="HORVU.MOREX.r3.6HG0543900.1"/>
    <property type="gene ID" value="HORVU.MOREX.r3.6HG0543900"/>
</dbReference>
<feature type="transmembrane region" description="Helical" evidence="2">
    <location>
        <begin position="346"/>
        <end position="368"/>
    </location>
</feature>
<dbReference type="RefSeq" id="XP_044955400.1">
    <property type="nucleotide sequence ID" value="XM_045099465.1"/>
</dbReference>
<evidence type="ECO:0000256" key="2">
    <source>
        <dbReference type="SAM" id="Phobius"/>
    </source>
</evidence>
<proteinExistence type="predicted"/>
<feature type="domain" description="DUF4220" evidence="3">
    <location>
        <begin position="68"/>
        <end position="423"/>
    </location>
</feature>
<sequence length="744" mass="83473">MRTLREVQEVGVLHQTAQRSSLSPAHQFLNEWELKCMVMASFSLQVFILFFSGFRKRYCSRVLSVLLWLAYLSADSLAVYILGRLTLRGGGGGSNNHLALFWAPFLLLHLGGQETMTAFSMEDNALWKRHLLSLVTQVPMATYVVTKQLSGDNNERWLVLPMVLVFVAGTGKYAERIWTLRRAGSVAPGTSRSTSKLVARASNHAVWDTPGYYGQLCFVISKKQERNFEVILDVAAQAFKLSLHFLMDMTPSISLIPQDIKDIKQAVEVFQSSEERVHMAYKLAEINLSLIYDYLYTKFGARHFHMLPFCNIFHRIIALALPSVALGLFVRGMMTGGNVHDTTDVIISYVLLVGAVILETCSIFMSFISSCWAYKTIISLSLTCPLCRDIPGAITGLLYVARRLHPGNKGEWSAKMAQYNMIRGCIKEKQDTGLLRRAMRWVGIIGVPREITHIGVSPELKKLILDKLLDIASTPHINEWDIGVGKFRGQWAQWVAEAKQDGANHHQVFQICNIQGLEFVSSVLLWHIVTDICLLATDDVAVDGDEEHLEDGGDSSSHEEEHLEDGGSSHHEDVEGSLSELRESIKELSNYVMYLVADCGAMAGSEGHYVVTRGQKEVSRWMLEKEKRGGGGSDDRKKVIEEIRDEDSSFFHENYYPVLDRARRVASDLLKVGEAGDRWELISAVWLEMLCYVAYNCGAAFHAKHLATGGEFVTHIKMLLFMVGVPFMRDVKVSLFPEAGNIYS</sequence>
<evidence type="ECO:0000259" key="3">
    <source>
        <dbReference type="Pfam" id="PF13968"/>
    </source>
</evidence>
<dbReference type="GeneID" id="123405957"/>
<evidence type="ECO:0000256" key="1">
    <source>
        <dbReference type="SAM" id="MobiDB-lite"/>
    </source>
</evidence>
<feature type="transmembrane region" description="Helical" evidence="2">
    <location>
        <begin position="312"/>
        <end position="334"/>
    </location>
</feature>
<dbReference type="Pfam" id="PF13968">
    <property type="entry name" value="DUF4220"/>
    <property type="match status" value="1"/>
</dbReference>
<organism evidence="4 5">
    <name type="scientific">Hordeum vulgare subsp. vulgare</name>
    <name type="common">Domesticated barley</name>
    <dbReference type="NCBI Taxonomy" id="112509"/>
    <lineage>
        <taxon>Eukaryota</taxon>
        <taxon>Viridiplantae</taxon>
        <taxon>Streptophyta</taxon>
        <taxon>Embryophyta</taxon>
        <taxon>Tracheophyta</taxon>
        <taxon>Spermatophyta</taxon>
        <taxon>Magnoliopsida</taxon>
        <taxon>Liliopsida</taxon>
        <taxon>Poales</taxon>
        <taxon>Poaceae</taxon>
        <taxon>BOP clade</taxon>
        <taxon>Pooideae</taxon>
        <taxon>Triticodae</taxon>
        <taxon>Triticeae</taxon>
        <taxon>Hordeinae</taxon>
        <taxon>Hordeum</taxon>
    </lineage>
</organism>
<gene>
    <name evidence="4" type="primary">LOC123405957</name>
</gene>
<feature type="transmembrane region" description="Helical" evidence="2">
    <location>
        <begin position="32"/>
        <end position="54"/>
    </location>
</feature>
<reference evidence="5" key="1">
    <citation type="journal article" date="2012" name="Nature">
        <title>A physical, genetic and functional sequence assembly of the barley genome.</title>
        <authorList>
            <consortium name="The International Barley Genome Sequencing Consortium"/>
            <person name="Mayer K.F."/>
            <person name="Waugh R."/>
            <person name="Brown J.W."/>
            <person name="Schulman A."/>
            <person name="Langridge P."/>
            <person name="Platzer M."/>
            <person name="Fincher G.B."/>
            <person name="Muehlbauer G.J."/>
            <person name="Sato K."/>
            <person name="Close T.J."/>
            <person name="Wise R.P."/>
            <person name="Stein N."/>
        </authorList>
    </citation>
    <scope>NUCLEOTIDE SEQUENCE [LARGE SCALE GENOMIC DNA]</scope>
    <source>
        <strain evidence="5">cv. Morex</strain>
    </source>
</reference>
<feature type="transmembrane region" description="Helical" evidence="2">
    <location>
        <begin position="66"/>
        <end position="87"/>
    </location>
</feature>
<dbReference type="Gramene" id="HORVU.MOREX.r3.6HG0543900.1">
    <property type="protein sequence ID" value="HORVU.MOREX.r3.6HG0543900.1"/>
    <property type="gene ID" value="HORVU.MOREX.r3.6HG0543900"/>
</dbReference>
<feature type="region of interest" description="Disordered" evidence="1">
    <location>
        <begin position="545"/>
        <end position="576"/>
    </location>
</feature>
<name>A0A8I6YG28_HORVV</name>
<dbReference type="KEGG" id="hvg:123405957"/>
<reference evidence="4" key="3">
    <citation type="submission" date="2022-01" db="UniProtKB">
        <authorList>
            <consortium name="EnsemblPlants"/>
        </authorList>
    </citation>
    <scope>IDENTIFICATION</scope>
    <source>
        <strain evidence="4">subsp. vulgare</strain>
    </source>
</reference>
<dbReference type="InterPro" id="IPR007658">
    <property type="entry name" value="DUF594"/>
</dbReference>
<dbReference type="AlphaFoldDB" id="A0A8I6YG28"/>
<keyword evidence="2" id="KW-1133">Transmembrane helix</keyword>
<dbReference type="OrthoDB" id="662777at2759"/>
<feature type="compositionally biased region" description="Basic and acidic residues" evidence="1">
    <location>
        <begin position="556"/>
        <end position="576"/>
    </location>
</feature>
<keyword evidence="5" id="KW-1185">Reference proteome</keyword>
<dbReference type="Pfam" id="PF04578">
    <property type="entry name" value="DUF594"/>
    <property type="match status" value="1"/>
</dbReference>
<evidence type="ECO:0000313" key="4">
    <source>
        <dbReference type="EnsemblPlants" id="HORVU.MOREX.r3.6HG0543900.1"/>
    </source>
</evidence>